<dbReference type="PROSITE" id="PS50109">
    <property type="entry name" value="HIS_KIN"/>
    <property type="match status" value="1"/>
</dbReference>
<keyword evidence="7" id="KW-0472">Membrane</keyword>
<accession>A0A494XA24</accession>
<dbReference type="PANTHER" id="PTHR43047:SF9">
    <property type="entry name" value="HISTIDINE KINASE"/>
    <property type="match status" value="1"/>
</dbReference>
<reference evidence="10 11" key="1">
    <citation type="submission" date="2018-10" db="EMBL/GenBank/DDBJ databases">
        <title>Paraburkholderia sp. 7MK8-2, isolated from soil.</title>
        <authorList>
            <person name="Gao Z.-H."/>
            <person name="Qiu L.-H."/>
        </authorList>
    </citation>
    <scope>NUCLEOTIDE SEQUENCE [LARGE SCALE GENOMIC DNA]</scope>
    <source>
        <strain evidence="10 11">7MK8-2</strain>
    </source>
</reference>
<evidence type="ECO:0000313" key="11">
    <source>
        <dbReference type="Proteomes" id="UP000280434"/>
    </source>
</evidence>
<dbReference type="InterPro" id="IPR003661">
    <property type="entry name" value="HisK_dim/P_dom"/>
</dbReference>
<dbReference type="OrthoDB" id="6114847at2"/>
<dbReference type="InterPro" id="IPR036890">
    <property type="entry name" value="HATPase_C_sf"/>
</dbReference>
<dbReference type="SUPFAM" id="SSF47384">
    <property type="entry name" value="Homodimeric domain of signal transducing histidine kinase"/>
    <property type="match status" value="1"/>
</dbReference>
<feature type="domain" description="Histidine kinase" evidence="8">
    <location>
        <begin position="223"/>
        <end position="435"/>
    </location>
</feature>
<dbReference type="Pfam" id="PF02518">
    <property type="entry name" value="HATPase_c"/>
    <property type="match status" value="1"/>
</dbReference>
<evidence type="ECO:0000256" key="5">
    <source>
        <dbReference type="ARBA" id="ARBA00022777"/>
    </source>
</evidence>
<keyword evidence="7" id="KW-0812">Transmembrane</keyword>
<dbReference type="Gene3D" id="3.30.565.10">
    <property type="entry name" value="Histidine kinase-like ATPase, C-terminal domain"/>
    <property type="match status" value="1"/>
</dbReference>
<feature type="transmembrane region" description="Helical" evidence="7">
    <location>
        <begin position="21"/>
        <end position="42"/>
    </location>
</feature>
<dbReference type="SMART" id="SM00448">
    <property type="entry name" value="REC"/>
    <property type="match status" value="1"/>
</dbReference>
<dbReference type="Pfam" id="PF00072">
    <property type="entry name" value="Response_reg"/>
    <property type="match status" value="1"/>
</dbReference>
<dbReference type="GO" id="GO:0005886">
    <property type="term" value="C:plasma membrane"/>
    <property type="evidence" value="ECO:0007669"/>
    <property type="project" value="TreeGrafter"/>
</dbReference>
<dbReference type="CDD" id="cd00156">
    <property type="entry name" value="REC"/>
    <property type="match status" value="1"/>
</dbReference>
<keyword evidence="7" id="KW-1133">Transmembrane helix</keyword>
<dbReference type="PROSITE" id="PS50110">
    <property type="entry name" value="RESPONSE_REGULATORY"/>
    <property type="match status" value="1"/>
</dbReference>
<dbReference type="EC" id="2.7.13.3" evidence="2"/>
<evidence type="ECO:0000313" key="10">
    <source>
        <dbReference type="EMBL" id="RKP47627.1"/>
    </source>
</evidence>
<dbReference type="Proteomes" id="UP000280434">
    <property type="component" value="Unassembled WGS sequence"/>
</dbReference>
<dbReference type="InterPro" id="IPR011006">
    <property type="entry name" value="CheY-like_superfamily"/>
</dbReference>
<feature type="domain" description="Response regulatory" evidence="9">
    <location>
        <begin position="456"/>
        <end position="573"/>
    </location>
</feature>
<dbReference type="InterPro" id="IPR003594">
    <property type="entry name" value="HATPase_dom"/>
</dbReference>
<evidence type="ECO:0000256" key="6">
    <source>
        <dbReference type="PROSITE-ProRule" id="PRU00169"/>
    </source>
</evidence>
<keyword evidence="4" id="KW-0808">Transferase</keyword>
<evidence type="ECO:0000256" key="3">
    <source>
        <dbReference type="ARBA" id="ARBA00022553"/>
    </source>
</evidence>
<dbReference type="InterPro" id="IPR005467">
    <property type="entry name" value="His_kinase_dom"/>
</dbReference>
<dbReference type="SUPFAM" id="SSF52172">
    <property type="entry name" value="CheY-like"/>
    <property type="match status" value="1"/>
</dbReference>
<feature type="transmembrane region" description="Helical" evidence="7">
    <location>
        <begin position="85"/>
        <end position="108"/>
    </location>
</feature>
<sequence length="604" mass="66609">MSLADRVRAEQIAVLYRNTPLVVAGSGVTALILCALLCYRGHLSYTTAGAWIAVMLVSTVIRLLLWRGYARATPSVGDRRRWAHWFSVGSGVNGLTWGLGSLWLFAPARFEDNLLILFVLGAMGLAALYSLGSYLPAFLAFYTPCVIPPLIWVGLQGDPSYGGIPVFGAVYLVFIFLFARRMNATLVESLRLRFENLDLVNELREQRDLAYQANLAKSRFLASASHDLRQPMHALSLFVGALRARKMDDQARKMVDHIDDSIQSMNGLFTSLLDISRLDAGIVQPQLETFPIDLLLARLLHEFAPEAAEKGLVLRLHRCSLSVTCDPILLERVLRNLVANAVRYTSRGRIVIGCRRGERLRIEVWDMGPGIADEHREVIFQEFYQIENPERDRNKGLGLGLAIVKRLAALLDAPLTLRSHPGKGSCFSVSVTRAQNAITVRTLDVEPRPGTLAPRLVLVVDDEIAIQTAMTTLLQSWGLSVIAAGSGAEMLERTADCTVRPSLIICDYRLRDEEHGTDVIERLQAEYNEDIPGVLITGDTAPDRLREAQESGFLLLHKPVSDAKLRAAIDRVFAASDDEPVIAAPPDSARPIPSAALHLPLASD</sequence>
<evidence type="ECO:0000256" key="7">
    <source>
        <dbReference type="SAM" id="Phobius"/>
    </source>
</evidence>
<protein>
    <recommendedName>
        <fullName evidence="2">histidine kinase</fullName>
        <ecNumber evidence="2">2.7.13.3</ecNumber>
    </recommendedName>
</protein>
<evidence type="ECO:0000256" key="4">
    <source>
        <dbReference type="ARBA" id="ARBA00022679"/>
    </source>
</evidence>
<keyword evidence="5" id="KW-0418">Kinase</keyword>
<feature type="transmembrane region" description="Helical" evidence="7">
    <location>
        <begin position="48"/>
        <end position="65"/>
    </location>
</feature>
<dbReference type="Pfam" id="PF00512">
    <property type="entry name" value="HisKA"/>
    <property type="match status" value="1"/>
</dbReference>
<evidence type="ECO:0000259" key="9">
    <source>
        <dbReference type="PROSITE" id="PS50110"/>
    </source>
</evidence>
<name>A0A494XA24_9BURK</name>
<comment type="catalytic activity">
    <reaction evidence="1">
        <text>ATP + protein L-histidine = ADP + protein N-phospho-L-histidine.</text>
        <dbReference type="EC" id="2.7.13.3"/>
    </reaction>
</comment>
<dbReference type="PANTHER" id="PTHR43047">
    <property type="entry name" value="TWO-COMPONENT HISTIDINE PROTEIN KINASE"/>
    <property type="match status" value="1"/>
</dbReference>
<dbReference type="InterPro" id="IPR036097">
    <property type="entry name" value="HisK_dim/P_sf"/>
</dbReference>
<feature type="modified residue" description="4-aspartylphosphate" evidence="6">
    <location>
        <position position="507"/>
    </location>
</feature>
<keyword evidence="3 6" id="KW-0597">Phosphoprotein</keyword>
<evidence type="ECO:0000259" key="8">
    <source>
        <dbReference type="PROSITE" id="PS50109"/>
    </source>
</evidence>
<dbReference type="InterPro" id="IPR004358">
    <property type="entry name" value="Sig_transdc_His_kin-like_C"/>
</dbReference>
<dbReference type="AlphaFoldDB" id="A0A494XA24"/>
<evidence type="ECO:0000256" key="2">
    <source>
        <dbReference type="ARBA" id="ARBA00012438"/>
    </source>
</evidence>
<dbReference type="Gene3D" id="3.40.50.2300">
    <property type="match status" value="1"/>
</dbReference>
<evidence type="ECO:0000256" key="1">
    <source>
        <dbReference type="ARBA" id="ARBA00000085"/>
    </source>
</evidence>
<proteinExistence type="predicted"/>
<dbReference type="EMBL" id="RBZV01000005">
    <property type="protein sequence ID" value="RKP47627.1"/>
    <property type="molecule type" value="Genomic_DNA"/>
</dbReference>
<dbReference type="Gene3D" id="1.10.287.130">
    <property type="match status" value="1"/>
</dbReference>
<gene>
    <name evidence="10" type="ORF">D7S89_15500</name>
</gene>
<dbReference type="GO" id="GO:0000155">
    <property type="term" value="F:phosphorelay sensor kinase activity"/>
    <property type="evidence" value="ECO:0007669"/>
    <property type="project" value="InterPro"/>
</dbReference>
<dbReference type="InterPro" id="IPR001789">
    <property type="entry name" value="Sig_transdc_resp-reg_receiver"/>
</dbReference>
<organism evidence="10 11">
    <name type="scientific">Trinickia fusca</name>
    <dbReference type="NCBI Taxonomy" id="2419777"/>
    <lineage>
        <taxon>Bacteria</taxon>
        <taxon>Pseudomonadati</taxon>
        <taxon>Pseudomonadota</taxon>
        <taxon>Betaproteobacteria</taxon>
        <taxon>Burkholderiales</taxon>
        <taxon>Burkholderiaceae</taxon>
        <taxon>Trinickia</taxon>
    </lineage>
</organism>
<dbReference type="SUPFAM" id="SSF55874">
    <property type="entry name" value="ATPase domain of HSP90 chaperone/DNA topoisomerase II/histidine kinase"/>
    <property type="match status" value="1"/>
</dbReference>
<dbReference type="CDD" id="cd00082">
    <property type="entry name" value="HisKA"/>
    <property type="match status" value="1"/>
</dbReference>
<feature type="transmembrane region" description="Helical" evidence="7">
    <location>
        <begin position="138"/>
        <end position="155"/>
    </location>
</feature>
<dbReference type="PRINTS" id="PR00344">
    <property type="entry name" value="BCTRLSENSOR"/>
</dbReference>
<keyword evidence="11" id="KW-1185">Reference proteome</keyword>
<dbReference type="SMART" id="SM00387">
    <property type="entry name" value="HATPase_c"/>
    <property type="match status" value="1"/>
</dbReference>
<comment type="caution">
    <text evidence="10">The sequence shown here is derived from an EMBL/GenBank/DDBJ whole genome shotgun (WGS) entry which is preliminary data.</text>
</comment>
<feature type="transmembrane region" description="Helical" evidence="7">
    <location>
        <begin position="161"/>
        <end position="179"/>
    </location>
</feature>
<dbReference type="FunFam" id="3.30.565.10:FF:000049">
    <property type="entry name" value="Two-component sensor histidine kinase"/>
    <property type="match status" value="1"/>
</dbReference>
<feature type="transmembrane region" description="Helical" evidence="7">
    <location>
        <begin position="114"/>
        <end position="131"/>
    </location>
</feature>
<dbReference type="SMART" id="SM00388">
    <property type="entry name" value="HisKA"/>
    <property type="match status" value="1"/>
</dbReference>
<dbReference type="GO" id="GO:0009927">
    <property type="term" value="F:histidine phosphotransfer kinase activity"/>
    <property type="evidence" value="ECO:0007669"/>
    <property type="project" value="TreeGrafter"/>
</dbReference>